<dbReference type="Proteomes" id="UP001152561">
    <property type="component" value="Unassembled WGS sequence"/>
</dbReference>
<protein>
    <submittedName>
        <fullName evidence="1">Uncharacterized protein</fullName>
    </submittedName>
</protein>
<gene>
    <name evidence="1" type="ORF">K7X08_008606</name>
</gene>
<proteinExistence type="predicted"/>
<name>A0A9Q1RLJ3_9SOLA</name>
<accession>A0A9Q1RLJ3</accession>
<evidence type="ECO:0000313" key="1">
    <source>
        <dbReference type="EMBL" id="KAJ8566030.1"/>
    </source>
</evidence>
<evidence type="ECO:0000313" key="2">
    <source>
        <dbReference type="Proteomes" id="UP001152561"/>
    </source>
</evidence>
<reference evidence="2" key="1">
    <citation type="journal article" date="2023" name="Proc. Natl. Acad. Sci. U.S.A.">
        <title>Genomic and structural basis for evolution of tropane alkaloid biosynthesis.</title>
        <authorList>
            <person name="Wanga Y.-J."/>
            <person name="Taina T."/>
            <person name="Yua J.-Y."/>
            <person name="Lia J."/>
            <person name="Xua B."/>
            <person name="Chenc J."/>
            <person name="D'Auriad J.C."/>
            <person name="Huanga J.-P."/>
            <person name="Huanga S.-X."/>
        </authorList>
    </citation>
    <scope>NUCLEOTIDE SEQUENCE [LARGE SCALE GENOMIC DNA]</scope>
    <source>
        <strain evidence="2">cv. KIB-2019</strain>
    </source>
</reference>
<sequence>MVIYSGVIIKEPLGVHLPMIGENDAPNSVAQGTPKESIDFIEVSVSSQSGESEESDDDYEDIMDVASSTVDTNSNIETPPITRTFKRWKRQDLFNVKLKPPIYSLKTRSQRAKDKSVADDTYQFGWMLYSINNNLPEGKRIHDSTPGNKMNFMNLLSWACL</sequence>
<comment type="caution">
    <text evidence="1">The sequence shown here is derived from an EMBL/GenBank/DDBJ whole genome shotgun (WGS) entry which is preliminary data.</text>
</comment>
<keyword evidence="2" id="KW-1185">Reference proteome</keyword>
<dbReference type="EMBL" id="JAJAGQ010000004">
    <property type="protein sequence ID" value="KAJ8566030.1"/>
    <property type="molecule type" value="Genomic_DNA"/>
</dbReference>
<organism evidence="1 2">
    <name type="scientific">Anisodus acutangulus</name>
    <dbReference type="NCBI Taxonomy" id="402998"/>
    <lineage>
        <taxon>Eukaryota</taxon>
        <taxon>Viridiplantae</taxon>
        <taxon>Streptophyta</taxon>
        <taxon>Embryophyta</taxon>
        <taxon>Tracheophyta</taxon>
        <taxon>Spermatophyta</taxon>
        <taxon>Magnoliopsida</taxon>
        <taxon>eudicotyledons</taxon>
        <taxon>Gunneridae</taxon>
        <taxon>Pentapetalae</taxon>
        <taxon>asterids</taxon>
        <taxon>lamiids</taxon>
        <taxon>Solanales</taxon>
        <taxon>Solanaceae</taxon>
        <taxon>Solanoideae</taxon>
        <taxon>Hyoscyameae</taxon>
        <taxon>Anisodus</taxon>
    </lineage>
</organism>
<dbReference type="AlphaFoldDB" id="A0A9Q1RLJ3"/>